<protein>
    <submittedName>
        <fullName evidence="2">Uncharacterized protein</fullName>
    </submittedName>
</protein>
<reference evidence="2 3" key="1">
    <citation type="submission" date="2019-08" db="EMBL/GenBank/DDBJ databases">
        <title>Genome sequence of Psychrobacter frigidicola ACAM304 (type strain).</title>
        <authorList>
            <person name="Bowman J.P."/>
        </authorList>
    </citation>
    <scope>NUCLEOTIDE SEQUENCE [LARGE SCALE GENOMIC DNA]</scope>
    <source>
        <strain evidence="2 3">ACAM 304</strain>
    </source>
</reference>
<keyword evidence="1" id="KW-0812">Transmembrane</keyword>
<comment type="caution">
    <text evidence="2">The sequence shown here is derived from an EMBL/GenBank/DDBJ whole genome shotgun (WGS) entry which is preliminary data.</text>
</comment>
<name>A0A5C7A1B1_9GAMM</name>
<evidence type="ECO:0000256" key="1">
    <source>
        <dbReference type="SAM" id="Phobius"/>
    </source>
</evidence>
<evidence type="ECO:0000313" key="2">
    <source>
        <dbReference type="EMBL" id="TXD96469.1"/>
    </source>
</evidence>
<dbReference type="Proteomes" id="UP000321903">
    <property type="component" value="Unassembled WGS sequence"/>
</dbReference>
<dbReference type="Pfam" id="PF07254">
    <property type="entry name" value="Cpta_toxin"/>
    <property type="match status" value="1"/>
</dbReference>
<accession>A0A5C7A1B1</accession>
<feature type="transmembrane region" description="Helical" evidence="1">
    <location>
        <begin position="21"/>
        <end position="38"/>
    </location>
</feature>
<dbReference type="InterPro" id="IPR009883">
    <property type="entry name" value="YgfX"/>
</dbReference>
<gene>
    <name evidence="2" type="ORF">ES754_10025</name>
</gene>
<dbReference type="RefSeq" id="WP_147224053.1">
    <property type="nucleotide sequence ID" value="NZ_CAJGYY010000001.1"/>
</dbReference>
<evidence type="ECO:0000313" key="3">
    <source>
        <dbReference type="Proteomes" id="UP000321903"/>
    </source>
</evidence>
<keyword evidence="1" id="KW-0472">Membrane</keyword>
<keyword evidence="3" id="KW-1185">Reference proteome</keyword>
<dbReference type="OrthoDB" id="6647437at2"/>
<feature type="transmembrane region" description="Helical" evidence="1">
    <location>
        <begin position="44"/>
        <end position="61"/>
    </location>
</feature>
<dbReference type="AlphaFoldDB" id="A0A5C7A1B1"/>
<organism evidence="2 3">
    <name type="scientific">Psychrobacter frigidicola</name>
    <dbReference type="NCBI Taxonomy" id="45611"/>
    <lineage>
        <taxon>Bacteria</taxon>
        <taxon>Pseudomonadati</taxon>
        <taxon>Pseudomonadota</taxon>
        <taxon>Gammaproteobacteria</taxon>
        <taxon>Moraxellales</taxon>
        <taxon>Moraxellaceae</taxon>
        <taxon>Psychrobacter</taxon>
    </lineage>
</organism>
<proteinExistence type="predicted"/>
<dbReference type="EMBL" id="VORZ01000003">
    <property type="protein sequence ID" value="TXD96469.1"/>
    <property type="molecule type" value="Genomic_DNA"/>
</dbReference>
<sequence>MTQLKSLRIDTPIKLSSYLRTLLYIILSSGLILLAWLAKLSLGHYVLILVITASVVSYLALSRPIVLHLSQPPLDQRIDQNWQVLMRTNRGDALWQADLFKVHRYPLFIHFEFTIIEPYQRALTVTVFRDQVTDEQWRELNILASVSPITAT</sequence>
<keyword evidence="1" id="KW-1133">Transmembrane helix</keyword>